<evidence type="ECO:0000313" key="2">
    <source>
        <dbReference type="Proteomes" id="UP001218188"/>
    </source>
</evidence>
<dbReference type="Proteomes" id="UP001218188">
    <property type="component" value="Unassembled WGS sequence"/>
</dbReference>
<proteinExistence type="predicted"/>
<sequence>MFQGGSKHPHIDDVRVPQTYLLLAMDAYRDCKYSSCRARINCEFNGAPRQFLWEFVEEGQLWATKIRIEWAPTFNDICRFLPLCKKLADAFEVQDHVDVQVAPVYYIVDSSDRVTANIDEAIATWLAVDHEWGAIMTTVSLKEACYIGTDNRLGYGKGTVQLRNFILASPNDLVWMPNT</sequence>
<keyword evidence="2" id="KW-1185">Reference proteome</keyword>
<organism evidence="1 2">
    <name type="scientific">Mycena alexandri</name>
    <dbReference type="NCBI Taxonomy" id="1745969"/>
    <lineage>
        <taxon>Eukaryota</taxon>
        <taxon>Fungi</taxon>
        <taxon>Dikarya</taxon>
        <taxon>Basidiomycota</taxon>
        <taxon>Agaricomycotina</taxon>
        <taxon>Agaricomycetes</taxon>
        <taxon>Agaricomycetidae</taxon>
        <taxon>Agaricales</taxon>
        <taxon>Marasmiineae</taxon>
        <taxon>Mycenaceae</taxon>
        <taxon>Mycena</taxon>
    </lineage>
</organism>
<evidence type="ECO:0000313" key="1">
    <source>
        <dbReference type="EMBL" id="KAJ7024209.1"/>
    </source>
</evidence>
<dbReference type="AlphaFoldDB" id="A0AAD6SAX0"/>
<reference evidence="1" key="1">
    <citation type="submission" date="2023-03" db="EMBL/GenBank/DDBJ databases">
        <title>Massive genome expansion in bonnet fungi (Mycena s.s.) driven by repeated elements and novel gene families across ecological guilds.</title>
        <authorList>
            <consortium name="Lawrence Berkeley National Laboratory"/>
            <person name="Harder C.B."/>
            <person name="Miyauchi S."/>
            <person name="Viragh M."/>
            <person name="Kuo A."/>
            <person name="Thoen E."/>
            <person name="Andreopoulos B."/>
            <person name="Lu D."/>
            <person name="Skrede I."/>
            <person name="Drula E."/>
            <person name="Henrissat B."/>
            <person name="Morin E."/>
            <person name="Kohler A."/>
            <person name="Barry K."/>
            <person name="LaButti K."/>
            <person name="Morin E."/>
            <person name="Salamov A."/>
            <person name="Lipzen A."/>
            <person name="Mereny Z."/>
            <person name="Hegedus B."/>
            <person name="Baldrian P."/>
            <person name="Stursova M."/>
            <person name="Weitz H."/>
            <person name="Taylor A."/>
            <person name="Grigoriev I.V."/>
            <person name="Nagy L.G."/>
            <person name="Martin F."/>
            <person name="Kauserud H."/>
        </authorList>
    </citation>
    <scope>NUCLEOTIDE SEQUENCE</scope>
    <source>
        <strain evidence="1">CBHHK200</strain>
    </source>
</reference>
<comment type="caution">
    <text evidence="1">The sequence shown here is derived from an EMBL/GenBank/DDBJ whole genome shotgun (WGS) entry which is preliminary data.</text>
</comment>
<name>A0AAD6SAX0_9AGAR</name>
<accession>A0AAD6SAX0</accession>
<protein>
    <submittedName>
        <fullName evidence="1">Uncharacterized protein</fullName>
    </submittedName>
</protein>
<dbReference type="EMBL" id="JARJCM010000173">
    <property type="protein sequence ID" value="KAJ7024209.1"/>
    <property type="molecule type" value="Genomic_DNA"/>
</dbReference>
<gene>
    <name evidence="1" type="ORF">C8F04DRAFT_1192630</name>
</gene>